<keyword evidence="3" id="KW-1185">Reference proteome</keyword>
<evidence type="ECO:0000256" key="1">
    <source>
        <dbReference type="SAM" id="MobiDB-lite"/>
    </source>
</evidence>
<evidence type="ECO:0000313" key="3">
    <source>
        <dbReference type="Proteomes" id="UP000265520"/>
    </source>
</evidence>
<dbReference type="EMBL" id="LXQA010464165">
    <property type="protein sequence ID" value="MCI53501.1"/>
    <property type="molecule type" value="Genomic_DNA"/>
</dbReference>
<feature type="compositionally biased region" description="Polar residues" evidence="1">
    <location>
        <begin position="34"/>
        <end position="49"/>
    </location>
</feature>
<dbReference type="Proteomes" id="UP000265520">
    <property type="component" value="Unassembled WGS sequence"/>
</dbReference>
<feature type="compositionally biased region" description="Polar residues" evidence="1">
    <location>
        <begin position="1"/>
        <end position="25"/>
    </location>
</feature>
<accession>A0A392SXB5</accession>
<name>A0A392SXB5_9FABA</name>
<organism evidence="2 3">
    <name type="scientific">Trifolium medium</name>
    <dbReference type="NCBI Taxonomy" id="97028"/>
    <lineage>
        <taxon>Eukaryota</taxon>
        <taxon>Viridiplantae</taxon>
        <taxon>Streptophyta</taxon>
        <taxon>Embryophyta</taxon>
        <taxon>Tracheophyta</taxon>
        <taxon>Spermatophyta</taxon>
        <taxon>Magnoliopsida</taxon>
        <taxon>eudicotyledons</taxon>
        <taxon>Gunneridae</taxon>
        <taxon>Pentapetalae</taxon>
        <taxon>rosids</taxon>
        <taxon>fabids</taxon>
        <taxon>Fabales</taxon>
        <taxon>Fabaceae</taxon>
        <taxon>Papilionoideae</taxon>
        <taxon>50 kb inversion clade</taxon>
        <taxon>NPAAA clade</taxon>
        <taxon>Hologalegina</taxon>
        <taxon>IRL clade</taxon>
        <taxon>Trifolieae</taxon>
        <taxon>Trifolium</taxon>
    </lineage>
</organism>
<reference evidence="2 3" key="1">
    <citation type="journal article" date="2018" name="Front. Plant Sci.">
        <title>Red Clover (Trifolium pratense) and Zigzag Clover (T. medium) - A Picture of Genomic Similarities and Differences.</title>
        <authorList>
            <person name="Dluhosova J."/>
            <person name="Istvanek J."/>
            <person name="Nedelnik J."/>
            <person name="Repkova J."/>
        </authorList>
    </citation>
    <scope>NUCLEOTIDE SEQUENCE [LARGE SCALE GENOMIC DNA]</scope>
    <source>
        <strain evidence="3">cv. 10/8</strain>
        <tissue evidence="2">Leaf</tissue>
    </source>
</reference>
<protein>
    <submittedName>
        <fullName evidence="2">Uncharacterized protein</fullName>
    </submittedName>
</protein>
<feature type="region of interest" description="Disordered" evidence="1">
    <location>
        <begin position="1"/>
        <end position="62"/>
    </location>
</feature>
<evidence type="ECO:0000313" key="2">
    <source>
        <dbReference type="EMBL" id="MCI53501.1"/>
    </source>
</evidence>
<comment type="caution">
    <text evidence="2">The sequence shown here is derived from an EMBL/GenBank/DDBJ whole genome shotgun (WGS) entry which is preliminary data.</text>
</comment>
<proteinExistence type="predicted"/>
<dbReference type="AlphaFoldDB" id="A0A392SXB5"/>
<sequence>MVNNHVQNSLHNVLQDEISSQQRQAGQRGPQTEAIVNTDGNNTQVNNENGIVGPNGARNTNG</sequence>